<dbReference type="EMBL" id="JBHTAA010000001">
    <property type="protein sequence ID" value="MFC7202280.1"/>
    <property type="molecule type" value="Genomic_DNA"/>
</dbReference>
<comment type="caution">
    <text evidence="1">The sequence shown here is derived from an EMBL/GenBank/DDBJ whole genome shotgun (WGS) entry which is preliminary data.</text>
</comment>
<reference evidence="1 2" key="1">
    <citation type="journal article" date="2019" name="Int. J. Syst. Evol. Microbiol.">
        <title>The Global Catalogue of Microorganisms (GCM) 10K type strain sequencing project: providing services to taxonomists for standard genome sequencing and annotation.</title>
        <authorList>
            <consortium name="The Broad Institute Genomics Platform"/>
            <consortium name="The Broad Institute Genome Sequencing Center for Infectious Disease"/>
            <person name="Wu L."/>
            <person name="Ma J."/>
        </authorList>
    </citation>
    <scope>NUCLEOTIDE SEQUENCE [LARGE SCALE GENOMIC DNA]</scope>
    <source>
        <strain evidence="1 2">DSM 29988</strain>
    </source>
</reference>
<name>A0ABD5ZAN4_9EURY</name>
<proteinExistence type="predicted"/>
<evidence type="ECO:0000313" key="2">
    <source>
        <dbReference type="Proteomes" id="UP001596481"/>
    </source>
</evidence>
<dbReference type="InterPro" id="IPR036388">
    <property type="entry name" value="WH-like_DNA-bd_sf"/>
</dbReference>
<dbReference type="RefSeq" id="WP_390221580.1">
    <property type="nucleotide sequence ID" value="NZ_JBHTAA010000001.1"/>
</dbReference>
<accession>A0ABD5ZAN4</accession>
<gene>
    <name evidence="1" type="ORF">ACFQJC_02040</name>
</gene>
<dbReference type="Gene3D" id="1.10.10.10">
    <property type="entry name" value="Winged helix-like DNA-binding domain superfamily/Winged helix DNA-binding domain"/>
    <property type="match status" value="1"/>
</dbReference>
<keyword evidence="2" id="KW-1185">Reference proteome</keyword>
<dbReference type="AlphaFoldDB" id="A0ABD5ZAN4"/>
<protein>
    <submittedName>
        <fullName evidence="1">Uncharacterized protein</fullName>
    </submittedName>
</protein>
<organism evidence="1 2">
    <name type="scientific">Haloferax namakaokahaiae</name>
    <dbReference type="NCBI Taxonomy" id="1748331"/>
    <lineage>
        <taxon>Archaea</taxon>
        <taxon>Methanobacteriati</taxon>
        <taxon>Methanobacteriota</taxon>
        <taxon>Stenosarchaea group</taxon>
        <taxon>Halobacteria</taxon>
        <taxon>Halobacteriales</taxon>
        <taxon>Haloferacaceae</taxon>
        <taxon>Haloferax</taxon>
    </lineage>
</organism>
<evidence type="ECO:0000313" key="1">
    <source>
        <dbReference type="EMBL" id="MFC7202280.1"/>
    </source>
</evidence>
<dbReference type="Proteomes" id="UP001596481">
    <property type="component" value="Unassembled WGS sequence"/>
</dbReference>
<sequence>MAAVSTRDVPDHGIDEDRIADLKLILSETKLRLMQQLLASPTGALSSPELGARNEITESTIRDHLSDLRSREPQIVTTLEPSESPVPNGIPRTYFAVTEYGIDLLKQVGLYEQIGLLYDLYSAADLELQDPESHPVTLEDIESYEHRPTPDWF</sequence>